<evidence type="ECO:0000256" key="1">
    <source>
        <dbReference type="ARBA" id="ARBA00003794"/>
    </source>
</evidence>
<name>A0AA41MXE4_SCICA</name>
<keyword evidence="7" id="KW-0646">Protease inhibitor</keyword>
<dbReference type="Proteomes" id="UP001166674">
    <property type="component" value="Unassembled WGS sequence"/>
</dbReference>
<keyword evidence="10 15" id="KW-1015">Disulfide bond</keyword>
<comment type="caution">
    <text evidence="18">The sequence shown here is derived from an EMBL/GenBank/DDBJ whole genome shotgun (WGS) entry which is preliminary data.</text>
</comment>
<feature type="binding site" evidence="13">
    <location>
        <position position="30"/>
    </location>
    <ligand>
        <name>Zn(2+)</name>
        <dbReference type="ChEBI" id="CHEBI:29105"/>
        <note>ligand shared with metalloproteinase partner</note>
    </ligand>
</feature>
<evidence type="ECO:0000256" key="8">
    <source>
        <dbReference type="ARBA" id="ARBA00022723"/>
    </source>
</evidence>
<protein>
    <recommendedName>
        <fullName evidence="4">Metalloproteinase inhibitor 4</fullName>
    </recommendedName>
    <alternativeName>
        <fullName evidence="12">Tissue inhibitor of metalloproteinases 4</fullName>
    </alternativeName>
</protein>
<keyword evidence="5" id="KW-0964">Secreted</keyword>
<dbReference type="Gene3D" id="3.90.370.10">
    <property type="entry name" value="Tissue inhibitor of metalloproteinase-1. Chain B, domain 1"/>
    <property type="match status" value="1"/>
</dbReference>
<dbReference type="GO" id="GO:0008191">
    <property type="term" value="F:metalloendopeptidase inhibitor activity"/>
    <property type="evidence" value="ECO:0007669"/>
    <property type="project" value="InterPro"/>
</dbReference>
<evidence type="ECO:0000256" key="15">
    <source>
        <dbReference type="PIRSR" id="PIRSR601820-3"/>
    </source>
</evidence>
<keyword evidence="19" id="KW-1185">Reference proteome</keyword>
<evidence type="ECO:0000256" key="5">
    <source>
        <dbReference type="ARBA" id="ARBA00022525"/>
    </source>
</evidence>
<dbReference type="InterPro" id="IPR008993">
    <property type="entry name" value="TIMP-like_OB-fold"/>
</dbReference>
<evidence type="ECO:0000256" key="13">
    <source>
        <dbReference type="PIRSR" id="PIRSR601820-1"/>
    </source>
</evidence>
<evidence type="ECO:0000256" key="2">
    <source>
        <dbReference type="ARBA" id="ARBA00004613"/>
    </source>
</evidence>
<dbReference type="InterPro" id="IPR001820">
    <property type="entry name" value="TIMP"/>
</dbReference>
<dbReference type="PROSITE" id="PS00288">
    <property type="entry name" value="TIMP"/>
    <property type="match status" value="1"/>
</dbReference>
<reference evidence="18" key="1">
    <citation type="submission" date="2020-03" db="EMBL/GenBank/DDBJ databases">
        <title>Studies in the Genomics of Life Span.</title>
        <authorList>
            <person name="Glass D."/>
        </authorList>
    </citation>
    <scope>NUCLEOTIDE SEQUENCE</scope>
    <source>
        <strain evidence="18">SUZIE</strain>
        <tissue evidence="18">Muscle</tissue>
    </source>
</reference>
<feature type="disulfide bond" evidence="15">
    <location>
        <begin position="163"/>
        <end position="168"/>
    </location>
</feature>
<keyword evidence="6" id="KW-0483">Metalloprotease inhibitor</keyword>
<keyword evidence="11" id="KW-0481">Metalloenzyme inhibitor</keyword>
<gene>
    <name evidence="18" type="ORF">SUZIE_154665</name>
</gene>
<feature type="domain" description="NTR" evidence="17">
    <location>
        <begin position="30"/>
        <end position="158"/>
    </location>
</feature>
<feature type="disulfide bond" evidence="15">
    <location>
        <begin position="158"/>
        <end position="205"/>
    </location>
</feature>
<evidence type="ECO:0000256" key="7">
    <source>
        <dbReference type="ARBA" id="ARBA00022690"/>
    </source>
</evidence>
<evidence type="ECO:0000256" key="3">
    <source>
        <dbReference type="ARBA" id="ARBA00011027"/>
    </source>
</evidence>
<feature type="site" description="Involved in metalloproteinase-binding" evidence="14">
    <location>
        <position position="43"/>
    </location>
</feature>
<comment type="function">
    <text evidence="1">Complexes with metalloproteinases (such as collagenases) and irreversibly inactivates them by binding to their catalytic zinc cofactor.</text>
</comment>
<dbReference type="GO" id="GO:0034097">
    <property type="term" value="P:response to cytokine"/>
    <property type="evidence" value="ECO:0007669"/>
    <property type="project" value="TreeGrafter"/>
</dbReference>
<evidence type="ECO:0000256" key="16">
    <source>
        <dbReference type="SAM" id="SignalP"/>
    </source>
</evidence>
<evidence type="ECO:0000259" key="17">
    <source>
        <dbReference type="PROSITE" id="PS50189"/>
    </source>
</evidence>
<evidence type="ECO:0000313" key="18">
    <source>
        <dbReference type="EMBL" id="MBZ3879783.1"/>
    </source>
</evidence>
<feature type="disulfide bond" evidence="15">
    <location>
        <begin position="176"/>
        <end position="197"/>
    </location>
</feature>
<organism evidence="18 19">
    <name type="scientific">Sciurus carolinensis</name>
    <name type="common">Eastern gray squirrel</name>
    <dbReference type="NCBI Taxonomy" id="30640"/>
    <lineage>
        <taxon>Eukaryota</taxon>
        <taxon>Metazoa</taxon>
        <taxon>Chordata</taxon>
        <taxon>Craniata</taxon>
        <taxon>Vertebrata</taxon>
        <taxon>Euteleostomi</taxon>
        <taxon>Mammalia</taxon>
        <taxon>Eutheria</taxon>
        <taxon>Euarchontoglires</taxon>
        <taxon>Glires</taxon>
        <taxon>Rodentia</taxon>
        <taxon>Sciuromorpha</taxon>
        <taxon>Sciuridae</taxon>
        <taxon>Sciurinae</taxon>
        <taxon>Sciurini</taxon>
        <taxon>Sciurus</taxon>
    </lineage>
</organism>
<keyword evidence="8 13" id="KW-0479">Metal-binding</keyword>
<dbReference type="Pfam" id="PF00965">
    <property type="entry name" value="TIMP"/>
    <property type="match status" value="1"/>
</dbReference>
<evidence type="ECO:0000256" key="12">
    <source>
        <dbReference type="ARBA" id="ARBA00030105"/>
    </source>
</evidence>
<dbReference type="GO" id="GO:0046872">
    <property type="term" value="F:metal ion binding"/>
    <property type="evidence" value="ECO:0007669"/>
    <property type="project" value="UniProtKB-KW"/>
</dbReference>
<evidence type="ECO:0000313" key="19">
    <source>
        <dbReference type="Proteomes" id="UP001166674"/>
    </source>
</evidence>
<dbReference type="InterPro" id="IPR030490">
    <property type="entry name" value="TIMP_CS"/>
</dbReference>
<dbReference type="GO" id="GO:0005615">
    <property type="term" value="C:extracellular space"/>
    <property type="evidence" value="ECO:0007669"/>
    <property type="project" value="TreeGrafter"/>
</dbReference>
<dbReference type="SUPFAM" id="SSF50242">
    <property type="entry name" value="TIMP-like"/>
    <property type="match status" value="1"/>
</dbReference>
<comment type="similarity">
    <text evidence="3">Belongs to the protease inhibitor I35 (TIMP) family.</text>
</comment>
<dbReference type="PROSITE" id="PS50189">
    <property type="entry name" value="NTR"/>
    <property type="match status" value="1"/>
</dbReference>
<sequence>MPRSPSIAPSWVLVLRLLALLRPPGLGEACSCVPTHPQEHFCNSAVVIRAKVSSEKIVTASDDPSDTQKLIRYEIKQTKMFKGFEKVKDIQYVYTPTVPPLCGVRLIANNQKQYLLTGDVLSDGKIFISLCNEVLPWEDVSSAQRESLNHGYLINCGCKITTCYSADCTNLVRNECLWTDWLLERRLYGNQAQHFICKKNADSTCSWQLVHHHPLRKALVDIIQP</sequence>
<keyword evidence="16" id="KW-0732">Signal</keyword>
<evidence type="ECO:0000256" key="10">
    <source>
        <dbReference type="ARBA" id="ARBA00023157"/>
    </source>
</evidence>
<comment type="subcellular location">
    <subcellularLocation>
        <location evidence="2">Secreted</location>
    </subcellularLocation>
</comment>
<dbReference type="GO" id="GO:0031012">
    <property type="term" value="C:extracellular matrix"/>
    <property type="evidence" value="ECO:0007669"/>
    <property type="project" value="TreeGrafter"/>
</dbReference>
<feature type="disulfide bond" evidence="15">
    <location>
        <begin position="42"/>
        <end position="156"/>
    </location>
</feature>
<feature type="chain" id="PRO_5041218326" description="Metalloproteinase inhibitor 4" evidence="16">
    <location>
        <begin position="28"/>
        <end position="225"/>
    </location>
</feature>
<evidence type="ECO:0000256" key="9">
    <source>
        <dbReference type="ARBA" id="ARBA00022833"/>
    </source>
</evidence>
<evidence type="ECO:0000256" key="6">
    <source>
        <dbReference type="ARBA" id="ARBA00022608"/>
    </source>
</evidence>
<dbReference type="SMART" id="SM00206">
    <property type="entry name" value="NTR"/>
    <property type="match status" value="1"/>
</dbReference>
<dbReference type="FunFam" id="2.40.50.120:FF:000012">
    <property type="entry name" value="Metalloproteinase inhibitor 4"/>
    <property type="match status" value="1"/>
</dbReference>
<dbReference type="GO" id="GO:0009725">
    <property type="term" value="P:response to hormone"/>
    <property type="evidence" value="ECO:0007669"/>
    <property type="project" value="TreeGrafter"/>
</dbReference>
<feature type="site" description="Involved in metalloproteinase-binding" evidence="14">
    <location>
        <position position="69"/>
    </location>
</feature>
<dbReference type="PANTHER" id="PTHR11844">
    <property type="entry name" value="METALLOPROTEASE INHIBITOR"/>
    <property type="match status" value="1"/>
</dbReference>
<evidence type="ECO:0000256" key="4">
    <source>
        <dbReference type="ARBA" id="ARBA00013515"/>
    </source>
</evidence>
<dbReference type="GO" id="GO:0051045">
    <property type="term" value="P:negative regulation of membrane protein ectodomain proteolysis"/>
    <property type="evidence" value="ECO:0007669"/>
    <property type="project" value="TreeGrafter"/>
</dbReference>
<feature type="disulfide bond" evidence="15">
    <location>
        <begin position="30"/>
        <end position="102"/>
    </location>
</feature>
<feature type="disulfide bond" evidence="15">
    <location>
        <begin position="32"/>
        <end position="131"/>
    </location>
</feature>
<dbReference type="EMBL" id="JAATJV010370091">
    <property type="protein sequence ID" value="MBZ3879783.1"/>
    <property type="molecule type" value="Genomic_DNA"/>
</dbReference>
<proteinExistence type="inferred from homology"/>
<dbReference type="PANTHER" id="PTHR11844:SF26">
    <property type="entry name" value="METALLOPROTEINASE INHIBITOR 4"/>
    <property type="match status" value="1"/>
</dbReference>
<dbReference type="InterPro" id="IPR001134">
    <property type="entry name" value="Netrin_domain"/>
</dbReference>
<keyword evidence="9 13" id="KW-0862">Zinc</keyword>
<feature type="signal peptide" evidence="16">
    <location>
        <begin position="1"/>
        <end position="27"/>
    </location>
</feature>
<evidence type="ECO:0000256" key="11">
    <source>
        <dbReference type="ARBA" id="ARBA00023215"/>
    </source>
</evidence>
<evidence type="ECO:0000256" key="14">
    <source>
        <dbReference type="PIRSR" id="PIRSR601820-2"/>
    </source>
</evidence>
<accession>A0AA41MXE4</accession>
<dbReference type="AlphaFoldDB" id="A0AA41MXE4"/>
<dbReference type="Gene3D" id="2.40.50.120">
    <property type="match status" value="1"/>
</dbReference>
<dbReference type="GO" id="GO:0002020">
    <property type="term" value="F:protease binding"/>
    <property type="evidence" value="ECO:0007669"/>
    <property type="project" value="TreeGrafter"/>
</dbReference>
<dbReference type="InterPro" id="IPR027465">
    <property type="entry name" value="TIMP_C"/>
</dbReference>